<dbReference type="Proteomes" id="UP000186601">
    <property type="component" value="Unassembled WGS sequence"/>
</dbReference>
<dbReference type="AlphaFoldDB" id="A0A2R6R776"/>
<proteinExistence type="predicted"/>
<reference evidence="2 3" key="1">
    <citation type="submission" date="2018-02" db="EMBL/GenBank/DDBJ databases">
        <title>Genome sequence of the basidiomycete white-rot fungus Phlebia centrifuga.</title>
        <authorList>
            <person name="Granchi Z."/>
            <person name="Peng M."/>
            <person name="de Vries R.P."/>
            <person name="Hilden K."/>
            <person name="Makela M.R."/>
            <person name="Grigoriev I."/>
            <person name="Riley R."/>
        </authorList>
    </citation>
    <scope>NUCLEOTIDE SEQUENCE [LARGE SCALE GENOMIC DNA]</scope>
    <source>
        <strain evidence="2 3">FBCC195</strain>
    </source>
</reference>
<comment type="caution">
    <text evidence="2">The sequence shown here is derived from an EMBL/GenBank/DDBJ whole genome shotgun (WGS) entry which is preliminary data.</text>
</comment>
<keyword evidence="3" id="KW-1185">Reference proteome</keyword>
<gene>
    <name evidence="2" type="ORF">PHLCEN_2v3100</name>
</gene>
<name>A0A2R6R776_9APHY</name>
<organism evidence="2 3">
    <name type="scientific">Hermanssonia centrifuga</name>
    <dbReference type="NCBI Taxonomy" id="98765"/>
    <lineage>
        <taxon>Eukaryota</taxon>
        <taxon>Fungi</taxon>
        <taxon>Dikarya</taxon>
        <taxon>Basidiomycota</taxon>
        <taxon>Agaricomycotina</taxon>
        <taxon>Agaricomycetes</taxon>
        <taxon>Polyporales</taxon>
        <taxon>Meruliaceae</taxon>
        <taxon>Hermanssonia</taxon>
    </lineage>
</organism>
<protein>
    <submittedName>
        <fullName evidence="2">Uncharacterized protein</fullName>
    </submittedName>
</protein>
<evidence type="ECO:0000313" key="3">
    <source>
        <dbReference type="Proteomes" id="UP000186601"/>
    </source>
</evidence>
<evidence type="ECO:0000256" key="1">
    <source>
        <dbReference type="SAM" id="MobiDB-lite"/>
    </source>
</evidence>
<feature type="region of interest" description="Disordered" evidence="1">
    <location>
        <begin position="1"/>
        <end position="79"/>
    </location>
</feature>
<dbReference type="EMBL" id="MLYV02000279">
    <property type="protein sequence ID" value="PSS22600.1"/>
    <property type="molecule type" value="Genomic_DNA"/>
</dbReference>
<accession>A0A2R6R776</accession>
<evidence type="ECO:0000313" key="2">
    <source>
        <dbReference type="EMBL" id="PSS22600.1"/>
    </source>
</evidence>
<feature type="compositionally biased region" description="Acidic residues" evidence="1">
    <location>
        <begin position="47"/>
        <end position="58"/>
    </location>
</feature>
<sequence>MSVAKKWMSESQDEGSRSDSDSYTGDCSSDGDLEGIGAMKKQRELDSLVEDSDVEMDDSISVSSSAALTDLSRKDPSSKWYPTIRKISTVLQTTKALDDFRRANRFPSLDDDDNLHLNPWESGYEIPGYPLPSPKCARY</sequence>